<evidence type="ECO:0000256" key="1">
    <source>
        <dbReference type="SAM" id="MobiDB-lite"/>
    </source>
</evidence>
<proteinExistence type="predicted"/>
<dbReference type="InterPro" id="IPR011990">
    <property type="entry name" value="TPR-like_helical_dom_sf"/>
</dbReference>
<protein>
    <submittedName>
        <fullName evidence="3">Uncharacterized protein</fullName>
    </submittedName>
</protein>
<comment type="caution">
    <text evidence="3">The sequence shown here is derived from an EMBL/GenBank/DDBJ whole genome shotgun (WGS) entry which is preliminary data.</text>
</comment>
<accession>A0AAV8T3Y7</accession>
<keyword evidence="2" id="KW-0472">Membrane</keyword>
<reference evidence="3 4" key="1">
    <citation type="submission" date="2021-09" db="EMBL/GenBank/DDBJ databases">
        <title>Genomic insights and catalytic innovation underlie evolution of tropane alkaloids biosynthesis.</title>
        <authorList>
            <person name="Wang Y.-J."/>
            <person name="Tian T."/>
            <person name="Huang J.-P."/>
            <person name="Huang S.-X."/>
        </authorList>
    </citation>
    <scope>NUCLEOTIDE SEQUENCE [LARGE SCALE GENOMIC DNA]</scope>
    <source>
        <strain evidence="3">KIB-2018</strain>
        <tissue evidence="3">Leaf</tissue>
    </source>
</reference>
<evidence type="ECO:0000256" key="2">
    <source>
        <dbReference type="SAM" id="Phobius"/>
    </source>
</evidence>
<dbReference type="Proteomes" id="UP001159364">
    <property type="component" value="Linkage Group LG06"/>
</dbReference>
<evidence type="ECO:0000313" key="3">
    <source>
        <dbReference type="EMBL" id="KAJ8761451.1"/>
    </source>
</evidence>
<keyword evidence="2" id="KW-0812">Transmembrane</keyword>
<feature type="region of interest" description="Disordered" evidence="1">
    <location>
        <begin position="283"/>
        <end position="316"/>
    </location>
</feature>
<dbReference type="EMBL" id="JAIWQS010000006">
    <property type="protein sequence ID" value="KAJ8761451.1"/>
    <property type="molecule type" value="Genomic_DNA"/>
</dbReference>
<dbReference type="SUPFAM" id="SSF48452">
    <property type="entry name" value="TPR-like"/>
    <property type="match status" value="1"/>
</dbReference>
<feature type="compositionally biased region" description="Polar residues" evidence="1">
    <location>
        <begin position="292"/>
        <end position="312"/>
    </location>
</feature>
<name>A0AAV8T3Y7_9ROSI</name>
<dbReference type="AlphaFoldDB" id="A0AAV8T3Y7"/>
<dbReference type="PANTHER" id="PTHR36888:SF2">
    <property type="entry name" value="TETRATRICOPEPTIDE REPEAT (TPR)-LIKE SUPERFAMILY PROTEIN"/>
    <property type="match status" value="1"/>
</dbReference>
<keyword evidence="2" id="KW-1133">Transmembrane helix</keyword>
<feature type="transmembrane region" description="Helical" evidence="2">
    <location>
        <begin position="104"/>
        <end position="121"/>
    </location>
</feature>
<feature type="transmembrane region" description="Helical" evidence="2">
    <location>
        <begin position="127"/>
        <end position="145"/>
    </location>
</feature>
<sequence>MIMKLLISVNPINNSNPFFFNSNYLFHFPSLSRQSCKLYHIFQPTSLCPSEPPKFSAIQASHSSDTLGYGGWDELQVAGNWANFGESNLLRDFLVSIGIDDKKYVFIFLFGVFCALAISRVRVSSILIFPATVLVFAIGFSFGFVQDGSFSELTVNASKNKESDEIFRGHSDRMKNLVDFFDSFDDKVDILMNDIQRAINTKEIVLGDLENYVNVIESIKLSAQNARYVNEATIDTVGTANNALVENLKPASRKSKETGEVGFELLQIFANLFGKKTVESKSNKVKERANFRQGNTDGTGSEQTEGSISTSPIKEETIGVIDDNRNKKICQSQSSSDKSALHWDSKRRIEVGSKDPNVNSNVVVGNAKRFVNSEAYYYQSNRQFVNNNHASWKMDQDHESEGWRSDDSMLDSVDFSVRLKSSETDACFVHQQMFDSRKYRSSCSRKMSVDETYTSQFGKKRENDDLHSANDQSILEDGIGASSSSAFSDDFVFDKYLTQASNLLKQAKECIKGRHDDEPAEIMLQKTANLLTKAIAMKPMSLLAVGQLGNTYLLHGELKLKISRELRTLLSKRSLLSVDNQARNLRRAHDQINKDQIAANLASVCEECEELLVEAGRRYRLALTIDGNDIRALYNWGLALSFRAQLIADIGPEASLDADKVFLAAIDKFDAMLSKGNVYASDALFRWGVALQQRSRLRPSNSKEKVKLLKQAKRLYEDALEMDSENLQLRKALSSCVSELNNRFLY</sequence>
<dbReference type="PANTHER" id="PTHR36888">
    <property type="entry name" value="TETRATRICOPEPTIDE-LIKE HELICAL DOMAIN-CONTAINING PROTEIN-RELATED"/>
    <property type="match status" value="1"/>
</dbReference>
<organism evidence="3 4">
    <name type="scientific">Erythroxylum novogranatense</name>
    <dbReference type="NCBI Taxonomy" id="1862640"/>
    <lineage>
        <taxon>Eukaryota</taxon>
        <taxon>Viridiplantae</taxon>
        <taxon>Streptophyta</taxon>
        <taxon>Embryophyta</taxon>
        <taxon>Tracheophyta</taxon>
        <taxon>Spermatophyta</taxon>
        <taxon>Magnoliopsida</taxon>
        <taxon>eudicotyledons</taxon>
        <taxon>Gunneridae</taxon>
        <taxon>Pentapetalae</taxon>
        <taxon>rosids</taxon>
        <taxon>fabids</taxon>
        <taxon>Malpighiales</taxon>
        <taxon>Erythroxylaceae</taxon>
        <taxon>Erythroxylum</taxon>
    </lineage>
</organism>
<keyword evidence="4" id="KW-1185">Reference proteome</keyword>
<evidence type="ECO:0000313" key="4">
    <source>
        <dbReference type="Proteomes" id="UP001159364"/>
    </source>
</evidence>
<gene>
    <name evidence="3" type="ORF">K2173_001584</name>
</gene>
<dbReference type="Gene3D" id="1.25.40.10">
    <property type="entry name" value="Tetratricopeptide repeat domain"/>
    <property type="match status" value="1"/>
</dbReference>